<accession>A0A383W786</accession>
<evidence type="ECO:0000313" key="4">
    <source>
        <dbReference type="Proteomes" id="UP000256970"/>
    </source>
</evidence>
<evidence type="ECO:0008006" key="5">
    <source>
        <dbReference type="Google" id="ProtNLM"/>
    </source>
</evidence>
<dbReference type="EMBL" id="FNXT01001182">
    <property type="protein sequence ID" value="SZX73022.1"/>
    <property type="molecule type" value="Genomic_DNA"/>
</dbReference>
<dbReference type="Proteomes" id="UP000256970">
    <property type="component" value="Unassembled WGS sequence"/>
</dbReference>
<reference evidence="3 4" key="1">
    <citation type="submission" date="2016-10" db="EMBL/GenBank/DDBJ databases">
        <authorList>
            <person name="Cai Z."/>
        </authorList>
    </citation>
    <scope>NUCLEOTIDE SEQUENCE [LARGE SCALE GENOMIC DNA]</scope>
</reference>
<proteinExistence type="predicted"/>
<dbReference type="SUPFAM" id="SSF52799">
    <property type="entry name" value="(Phosphotyrosine protein) phosphatases II"/>
    <property type="match status" value="2"/>
</dbReference>
<dbReference type="InterPro" id="IPR050561">
    <property type="entry name" value="PTP"/>
</dbReference>
<dbReference type="CDD" id="cd14496">
    <property type="entry name" value="PTP_paladin"/>
    <property type="match status" value="1"/>
</dbReference>
<dbReference type="Pfam" id="PF14566">
    <property type="entry name" value="PTPlike_phytase"/>
    <property type="match status" value="3"/>
</dbReference>
<organism evidence="3 4">
    <name type="scientific">Tetradesmus obliquus</name>
    <name type="common">Green alga</name>
    <name type="synonym">Acutodesmus obliquus</name>
    <dbReference type="NCBI Taxonomy" id="3088"/>
    <lineage>
        <taxon>Eukaryota</taxon>
        <taxon>Viridiplantae</taxon>
        <taxon>Chlorophyta</taxon>
        <taxon>core chlorophytes</taxon>
        <taxon>Chlorophyceae</taxon>
        <taxon>CS clade</taxon>
        <taxon>Sphaeropleales</taxon>
        <taxon>Scenedesmaceae</taxon>
        <taxon>Tetradesmus</taxon>
    </lineage>
</organism>
<feature type="region of interest" description="Disordered" evidence="1">
    <location>
        <begin position="1534"/>
        <end position="1576"/>
    </location>
</feature>
<dbReference type="Gene3D" id="3.90.190.10">
    <property type="entry name" value="Protein tyrosine phosphatase superfamily"/>
    <property type="match status" value="3"/>
</dbReference>
<feature type="region of interest" description="Disordered" evidence="1">
    <location>
        <begin position="1362"/>
        <end position="1395"/>
    </location>
</feature>
<dbReference type="InterPro" id="IPR029021">
    <property type="entry name" value="Prot-tyrosine_phosphatase-like"/>
</dbReference>
<feature type="compositionally biased region" description="Low complexity" evidence="1">
    <location>
        <begin position="1534"/>
        <end position="1545"/>
    </location>
</feature>
<feature type="region of interest" description="Disordered" evidence="1">
    <location>
        <begin position="318"/>
        <end position="341"/>
    </location>
</feature>
<dbReference type="SMART" id="SM01301">
    <property type="entry name" value="PTPlike_phytase"/>
    <property type="match status" value="3"/>
</dbReference>
<gene>
    <name evidence="3" type="ORF">BQ4739_LOCUS13144</name>
    <name evidence="2" type="ORF">BQ4739_LOCUS1432</name>
</gene>
<feature type="compositionally biased region" description="Low complexity" evidence="1">
    <location>
        <begin position="1362"/>
        <end position="1377"/>
    </location>
</feature>
<sequence>MALRKTGSGDATGLAEAGWPKAEDVIRSRAGDVLIKNTLLKADHFPGCQNTKLTPLLDGAPNFRQVEGLPVYGVAIPTVRGLRNVMDVLGAAQGQRGVLWHNMREEPVLYINGKPYVVRESDQPFCNVEYTGIDRSRVEDMESRLKRDVLREAARYGHHILVTEEDDDMNVIDVWEPVTESDVQTPMEVYQELIEDGYNVDYTRVPITDEKAPKDSDFELLIQRLWNVPPDAALVFNCQMGRGRTTTGMVIATLLTLRRFGAFSAAAAPLAGQQQQQLANGNGYGFHMQAGDAATAAHGSQLQQLVPAWFRNSKAARGSGAGGVGSLGSPTAAGGTPRGTEQKLKAGQFGVVRSLLRVLERGVAGKAILDVCLDACSAMQNLREAITTYRSRLMAESKESRRAQLMGVCLEYLERYYMLIAFTSYLTWPKFDPASRGHVTFQDWMDSRPELRSVLSRMLRRNPLSALELHIPAATLLQDSAAGHQGGDEDADQAARSQAEARADVIIESRSGAVLGALTILKEDYFPGMKSSRLPQVLPGAGNFRRAAGPPVYGVAMCTLGGIRNVLAAVAQQQQAAGGPKSVMWFNMREEPMVYINGLPFVLREQQRPMKNLQEYAGIDAGRLERMEARLKDDVLAEAAHHSGRILVARESAAAPGSLPSEHAVHYSGTGEVVDMWEPVDGPDAVQTPAEVYAALAGEGLGVHYLRVPVTDGKAPSAGDIDAIMRQVAHVGYDHPMVFNCQMGAGRTTTGTVIGALLAMYGCATQPPGAAAAAAAAEDVGSGGADAAAASARAFLASMPSSTSMDDLSKDIIREELAGDSPRHSEDSDNGSPLSSAGMPLQGAFANRAGGEATAAAAGQGQQPPVPRCSSVAELWSDLSPEEVQERVSLAAGGYVGVRRVVRLLEHGDSAKRLVDAVIDGCAQMLNLRVAIMRFRRPKHQYHNHKSEVAARHFAYRRGSAYLERYCLLVALGAYLQAEGLGSATSFEAWLEARPELKQALSNIHSNPATALAAVPVAAMPVLYRSVRGGVEVTPAEQEEVLRKRRGKTLNRRIILKSYLARAADPSLPPGTPDVRQAEGLPVFAVGNVAYEALAKLLLHLGAGPGGSTHVVVTDVREELVVYVNGVPHIRRELEMPAAALHHAGVHARQLELLEAALREDVANEAAKWGGRVLLHQELYTAADQQRRMSGLIPGGSSGGSAALRVSIPGRAGSSALPLPMLGSFLTPPTGPVPATALQLASAIAPSPVAAAGTARRISGQLPPISPGPAAAAAAASPAVNGAAGDAAAASGFPGFPPISPSPFATSPAAAAAGRGSSSQILIGPEGAAAASNTAGDDVTAPVDVRPGAAVVPYWEPVELASSSGDSAASPPSAAAAEVQPDPKQQQQQGMRSSPLATCLDVAKQLQHAGFHITYRRIPLSRERTPVPSDLGDMMKQMLALPAGVGPLDLGSPGGGASPRAAQMMRMAAQCAADMNRLAAKPAAGADQGQQQQQQPRSIVHLVVSRTATGSSARFATAAFATFLQKHSKSESKAAAAGAPGSPSKGPGGAAAAGAAANGDSPSQGPAKRMRRTHSDLGEYRGIMSVARLLPGGLEVKGAVDAAIDRCSAIGNLREDIKACKHNASAPGQSIDDPGSMAWAARQLGVHYLKRYFLLIAFRCYLVQRQRAEQLGRTAPDFTKWVEDRRELGHLMHHLNLDT</sequence>
<dbReference type="PANTHER" id="PTHR23339">
    <property type="entry name" value="TYROSINE SPECIFIC PROTEIN PHOSPHATASE AND DUAL SPECIFICITY PROTEIN PHOSPHATASE"/>
    <property type="match status" value="1"/>
</dbReference>
<protein>
    <recommendedName>
        <fullName evidence="5">Tyrosine specific protein phosphatases domain-containing protein</fullName>
    </recommendedName>
</protein>
<feature type="compositionally biased region" description="Low complexity" evidence="1">
    <location>
        <begin position="844"/>
        <end position="863"/>
    </location>
</feature>
<feature type="region of interest" description="Disordered" evidence="1">
    <location>
        <begin position="817"/>
        <end position="869"/>
    </location>
</feature>
<feature type="compositionally biased region" description="Basic and acidic residues" evidence="1">
    <location>
        <begin position="817"/>
        <end position="827"/>
    </location>
</feature>
<name>A0A383W786_TETOB</name>
<evidence type="ECO:0000256" key="1">
    <source>
        <dbReference type="SAM" id="MobiDB-lite"/>
    </source>
</evidence>
<evidence type="ECO:0000313" key="2">
    <source>
        <dbReference type="EMBL" id="SZX60891.1"/>
    </source>
</evidence>
<keyword evidence="4" id="KW-1185">Reference proteome</keyword>
<dbReference type="STRING" id="3088.A0A383W786"/>
<dbReference type="EMBL" id="FNXT01000113">
    <property type="protein sequence ID" value="SZX60891.1"/>
    <property type="molecule type" value="Genomic_DNA"/>
</dbReference>
<evidence type="ECO:0000313" key="3">
    <source>
        <dbReference type="EMBL" id="SZX73022.1"/>
    </source>
</evidence>
<feature type="compositionally biased region" description="Low complexity" evidence="1">
    <location>
        <begin position="1552"/>
        <end position="1563"/>
    </location>
</feature>